<dbReference type="Pfam" id="PF08220">
    <property type="entry name" value="HTH_DeoR"/>
    <property type="match status" value="1"/>
</dbReference>
<gene>
    <name evidence="8" type="ORF">LBCZ_1558</name>
</gene>
<dbReference type="Pfam" id="PF00455">
    <property type="entry name" value="DeoRC"/>
    <property type="match status" value="1"/>
</dbReference>
<comment type="function">
    <text evidence="6">Repressor of the lactose catabolism operon. Galactose-6-phosphate is the inducer.</text>
</comment>
<feature type="domain" description="HTH deoR-type" evidence="7">
    <location>
        <begin position="2"/>
        <end position="57"/>
    </location>
</feature>
<organism evidence="8 9">
    <name type="scientific">Lacticaseibacillus casei DSM 20011 = JCM 1134 = ATCC 393</name>
    <dbReference type="NCBI Taxonomy" id="1423732"/>
    <lineage>
        <taxon>Bacteria</taxon>
        <taxon>Bacillati</taxon>
        <taxon>Bacillota</taxon>
        <taxon>Bacilli</taxon>
        <taxon>Lactobacillales</taxon>
        <taxon>Lactobacillaceae</taxon>
        <taxon>Lacticaseibacillus</taxon>
    </lineage>
</organism>
<dbReference type="InterPro" id="IPR050313">
    <property type="entry name" value="Carb_Metab_HTH_regulators"/>
</dbReference>
<dbReference type="GO" id="GO:0003700">
    <property type="term" value="F:DNA-binding transcription factor activity"/>
    <property type="evidence" value="ECO:0007669"/>
    <property type="project" value="InterPro"/>
</dbReference>
<sequence>MGEKRIDRILDRVNQVGEIEVSQLAKELAVSQVTIRKDLTTLEDKGLLRRQHGVAILNDPANLRFRLAQHYETKEKIAAKAAAQVKDHSTIMIESGSTCALLAETLGKEGKQITIITISSFIADYVSNYPNLSVILLGGNYQATAQVSVGPLTKQMLANFQVQQLFVGTDGFSAQQGFYGNDILRTEIVQAMARQSRFVTILTDSSKFNSVSLVHQLDFADINQVITDKGIPQAAQQALEDADVKVTIV</sequence>
<protein>
    <recommendedName>
        <fullName evidence="1">Lactose phosphotransferase system repressor</fullName>
    </recommendedName>
</protein>
<dbReference type="PRINTS" id="PR00037">
    <property type="entry name" value="HTHLACR"/>
</dbReference>
<dbReference type="AlphaFoldDB" id="A0AAD1AQT8"/>
<dbReference type="GeneID" id="45548839"/>
<dbReference type="InterPro" id="IPR037171">
    <property type="entry name" value="NagB/RpiA_transferase-like"/>
</dbReference>
<dbReference type="Gene3D" id="3.40.50.1360">
    <property type="match status" value="1"/>
</dbReference>
<dbReference type="InterPro" id="IPR018356">
    <property type="entry name" value="Tscrpt_reg_HTH_DeoR_CS"/>
</dbReference>
<proteinExistence type="predicted"/>
<dbReference type="Proteomes" id="UP000015560">
    <property type="component" value="Chromosome"/>
</dbReference>
<keyword evidence="3" id="KW-0805">Transcription regulation</keyword>
<dbReference type="InterPro" id="IPR036388">
    <property type="entry name" value="WH-like_DNA-bd_sf"/>
</dbReference>
<dbReference type="GO" id="GO:0003677">
    <property type="term" value="F:DNA binding"/>
    <property type="evidence" value="ECO:0007669"/>
    <property type="project" value="UniProtKB-KW"/>
</dbReference>
<dbReference type="SUPFAM" id="SSF46785">
    <property type="entry name" value="Winged helix' DNA-binding domain"/>
    <property type="match status" value="1"/>
</dbReference>
<name>A0AAD1AQT8_LACCA</name>
<reference evidence="8 9" key="1">
    <citation type="journal article" date="2013" name="PLoS ONE">
        <title>Genomic Adaptation of the Lactobacillus casei Group.</title>
        <authorList>
            <person name="Toh H."/>
            <person name="Oshima K."/>
            <person name="Nakano A."/>
            <person name="Takahata M."/>
            <person name="Murakami M."/>
            <person name="Takaki T."/>
            <person name="Nishiyama H."/>
            <person name="Igimi S."/>
            <person name="Hattori M."/>
            <person name="Morita H."/>
        </authorList>
    </citation>
    <scope>NUCLEOTIDE SEQUENCE [LARGE SCALE GENOMIC DNA]</scope>
    <source>
        <strain evidence="8 9">ATCC 393</strain>
    </source>
</reference>
<dbReference type="PROSITE" id="PS51000">
    <property type="entry name" value="HTH_DEOR_2"/>
    <property type="match status" value="1"/>
</dbReference>
<evidence type="ECO:0000256" key="1">
    <source>
        <dbReference type="ARBA" id="ARBA00021390"/>
    </source>
</evidence>
<evidence type="ECO:0000256" key="5">
    <source>
        <dbReference type="ARBA" id="ARBA00023163"/>
    </source>
</evidence>
<evidence type="ECO:0000259" key="7">
    <source>
        <dbReference type="PROSITE" id="PS51000"/>
    </source>
</evidence>
<dbReference type="EMBL" id="AP012544">
    <property type="protein sequence ID" value="BAN74726.1"/>
    <property type="molecule type" value="Genomic_DNA"/>
</dbReference>
<dbReference type="InterPro" id="IPR036390">
    <property type="entry name" value="WH_DNA-bd_sf"/>
</dbReference>
<dbReference type="PANTHER" id="PTHR30363:SF4">
    <property type="entry name" value="GLYCEROL-3-PHOSPHATE REGULON REPRESSOR"/>
    <property type="match status" value="1"/>
</dbReference>
<dbReference type="InterPro" id="IPR001034">
    <property type="entry name" value="DeoR_HTH"/>
</dbReference>
<dbReference type="SMART" id="SM00420">
    <property type="entry name" value="HTH_DEOR"/>
    <property type="match status" value="1"/>
</dbReference>
<evidence type="ECO:0000313" key="9">
    <source>
        <dbReference type="Proteomes" id="UP000015560"/>
    </source>
</evidence>
<dbReference type="RefSeq" id="WP_025013649.1">
    <property type="nucleotide sequence ID" value="NZ_AP012544.1"/>
</dbReference>
<evidence type="ECO:0000256" key="4">
    <source>
        <dbReference type="ARBA" id="ARBA00023125"/>
    </source>
</evidence>
<evidence type="ECO:0000256" key="3">
    <source>
        <dbReference type="ARBA" id="ARBA00023015"/>
    </source>
</evidence>
<keyword evidence="4" id="KW-0238">DNA-binding</keyword>
<accession>A0AAD1AQT8</accession>
<dbReference type="PROSITE" id="PS00894">
    <property type="entry name" value="HTH_DEOR_1"/>
    <property type="match status" value="1"/>
</dbReference>
<evidence type="ECO:0000256" key="2">
    <source>
        <dbReference type="ARBA" id="ARBA00022491"/>
    </source>
</evidence>
<keyword evidence="2" id="KW-0678">Repressor</keyword>
<dbReference type="PANTHER" id="PTHR30363">
    <property type="entry name" value="HTH-TYPE TRANSCRIPTIONAL REGULATOR SRLR-RELATED"/>
    <property type="match status" value="1"/>
</dbReference>
<dbReference type="SMART" id="SM01134">
    <property type="entry name" value="DeoRC"/>
    <property type="match status" value="1"/>
</dbReference>
<evidence type="ECO:0000313" key="8">
    <source>
        <dbReference type="EMBL" id="BAN74726.1"/>
    </source>
</evidence>
<keyword evidence="5" id="KW-0804">Transcription</keyword>
<dbReference type="Gene3D" id="1.10.10.10">
    <property type="entry name" value="Winged helix-like DNA-binding domain superfamily/Winged helix DNA-binding domain"/>
    <property type="match status" value="1"/>
</dbReference>
<dbReference type="InterPro" id="IPR014036">
    <property type="entry name" value="DeoR-like_C"/>
</dbReference>
<evidence type="ECO:0000256" key="6">
    <source>
        <dbReference type="ARBA" id="ARBA00024937"/>
    </source>
</evidence>
<dbReference type="SUPFAM" id="SSF100950">
    <property type="entry name" value="NagB/RpiA/CoA transferase-like"/>
    <property type="match status" value="1"/>
</dbReference>